<dbReference type="InterPro" id="IPR000719">
    <property type="entry name" value="Prot_kinase_dom"/>
</dbReference>
<dbReference type="InterPro" id="IPR011009">
    <property type="entry name" value="Kinase-like_dom_sf"/>
</dbReference>
<dbReference type="SUPFAM" id="SSF56112">
    <property type="entry name" value="Protein kinase-like (PK-like)"/>
    <property type="match status" value="1"/>
</dbReference>
<dbReference type="EMBL" id="JASNQZ010000010">
    <property type="protein sequence ID" value="KAL0952414.1"/>
    <property type="molecule type" value="Genomic_DNA"/>
</dbReference>
<dbReference type="Gene3D" id="1.10.510.10">
    <property type="entry name" value="Transferase(Phosphotransferase) domain 1"/>
    <property type="match status" value="1"/>
</dbReference>
<evidence type="ECO:0000313" key="3">
    <source>
        <dbReference type="EMBL" id="KAL0952414.1"/>
    </source>
</evidence>
<feature type="domain" description="Protein kinase" evidence="2">
    <location>
        <begin position="62"/>
        <end position="331"/>
    </location>
</feature>
<name>A0ABR3J9R9_9AGAR</name>
<feature type="region of interest" description="Disordered" evidence="1">
    <location>
        <begin position="1"/>
        <end position="20"/>
    </location>
</feature>
<dbReference type="SMART" id="SM00220">
    <property type="entry name" value="S_TKc"/>
    <property type="match status" value="1"/>
</dbReference>
<dbReference type="Pfam" id="PF00069">
    <property type="entry name" value="Pkinase"/>
    <property type="match status" value="1"/>
</dbReference>
<organism evidence="3 4">
    <name type="scientific">Hohenbuehelia grisea</name>
    <dbReference type="NCBI Taxonomy" id="104357"/>
    <lineage>
        <taxon>Eukaryota</taxon>
        <taxon>Fungi</taxon>
        <taxon>Dikarya</taxon>
        <taxon>Basidiomycota</taxon>
        <taxon>Agaricomycotina</taxon>
        <taxon>Agaricomycetes</taxon>
        <taxon>Agaricomycetidae</taxon>
        <taxon>Agaricales</taxon>
        <taxon>Pleurotineae</taxon>
        <taxon>Pleurotaceae</taxon>
        <taxon>Hohenbuehelia</taxon>
    </lineage>
</organism>
<keyword evidence="4" id="KW-1185">Reference proteome</keyword>
<feature type="compositionally biased region" description="Polar residues" evidence="1">
    <location>
        <begin position="1"/>
        <end position="15"/>
    </location>
</feature>
<comment type="caution">
    <text evidence="3">The sequence shown here is derived from an EMBL/GenBank/DDBJ whole genome shotgun (WGS) entry which is preliminary data.</text>
</comment>
<protein>
    <recommendedName>
        <fullName evidence="2">Protein kinase domain-containing protein</fullName>
    </recommendedName>
</protein>
<dbReference type="PROSITE" id="PS50011">
    <property type="entry name" value="PROTEIN_KINASE_DOM"/>
    <property type="match status" value="1"/>
</dbReference>
<evidence type="ECO:0000256" key="1">
    <source>
        <dbReference type="SAM" id="MobiDB-lite"/>
    </source>
</evidence>
<evidence type="ECO:0000313" key="4">
    <source>
        <dbReference type="Proteomes" id="UP001556367"/>
    </source>
</evidence>
<proteinExistence type="predicted"/>
<dbReference type="PANTHER" id="PTHR44167:SF24">
    <property type="entry name" value="SERINE_THREONINE-PROTEIN KINASE CHK2"/>
    <property type="match status" value="1"/>
</dbReference>
<accession>A0ABR3J9R9</accession>
<evidence type="ECO:0000259" key="2">
    <source>
        <dbReference type="PROSITE" id="PS50011"/>
    </source>
</evidence>
<dbReference type="Proteomes" id="UP001556367">
    <property type="component" value="Unassembled WGS sequence"/>
</dbReference>
<sequence>MAERNGTLQTRMSNPNPTPKVRGLLRKTEEFWRDHHGWLLESGYTLRSRYQPDWKPSWVGTKKDWHQCEDGIWSTHFKIVDAQRTKDGAIVMLKRFKKSIHPYEVEIGQYFSSEALASDPQNHCVPIFEVLQVPDDDDEVILVMPQLREFDDPRFDTIGEIVDFFSQIFEGLQYMHKHHVAHRDCGSLNIMMDASNMYIDRYHPFRQYVKHDLSGRARHYTRTQRPVKYYLTDFGLSRKYDPQDGVPLEPPILGGDKSVPEYQDSDEPRNPFPADVYYLGNVIREKFTVGYEFESKAIGLDFIKPLVADMVQDDPSKRPTMDEVVERFTTIRKGLSSWTLRSRVVKQSDSSLTGVFRFFGHWQRRIVFVVKRVPAVPSPP</sequence>
<dbReference type="PANTHER" id="PTHR44167">
    <property type="entry name" value="OVARIAN-SPECIFIC SERINE/THREONINE-PROTEIN KINASE LOK-RELATED"/>
    <property type="match status" value="1"/>
</dbReference>
<gene>
    <name evidence="3" type="ORF">HGRIS_006688</name>
</gene>
<reference evidence="4" key="1">
    <citation type="submission" date="2024-06" db="EMBL/GenBank/DDBJ databases">
        <title>Multi-omics analyses provide insights into the biosynthesis of the anticancer antibiotic pleurotin in Hohenbuehelia grisea.</title>
        <authorList>
            <person name="Weaver J.A."/>
            <person name="Alberti F."/>
        </authorList>
    </citation>
    <scope>NUCLEOTIDE SEQUENCE [LARGE SCALE GENOMIC DNA]</scope>
    <source>
        <strain evidence="4">T-177</strain>
    </source>
</reference>